<reference evidence="2" key="1">
    <citation type="submission" date="2011-05" db="EMBL/GenBank/DDBJ databases">
        <title>Unity in variety -- the pan-genome of the Chlamydiae.</title>
        <authorList>
            <person name="Collingro A."/>
            <person name="Tischler P."/>
            <person name="Weinmaier T."/>
            <person name="Penz T."/>
            <person name="Heinz E."/>
            <person name="Brunham R.C."/>
            <person name="Read T.D."/>
            <person name="Bavoil P.M."/>
            <person name="Sachse K."/>
            <person name="Kahane S."/>
            <person name="Friedman M.G."/>
            <person name="Rattei T."/>
            <person name="Myers G.S.A."/>
            <person name="Horn M."/>
        </authorList>
    </citation>
    <scope>NUCLEOTIDE SEQUENCE</scope>
    <source>
        <strain evidence="2">2032/99</strain>
    </source>
</reference>
<dbReference type="EMBL" id="FR872640">
    <property type="protein sequence ID" value="CCB90854.1"/>
    <property type="molecule type" value="Genomic_DNA"/>
</dbReference>
<feature type="region of interest" description="Disordered" evidence="1">
    <location>
        <begin position="62"/>
        <end position="86"/>
    </location>
</feature>
<proteinExistence type="predicted"/>
<evidence type="ECO:0000256" key="1">
    <source>
        <dbReference type="SAM" id="MobiDB-lite"/>
    </source>
</evidence>
<feature type="compositionally biased region" description="Basic and acidic residues" evidence="1">
    <location>
        <begin position="63"/>
        <end position="76"/>
    </location>
</feature>
<organism evidence="2">
    <name type="scientific">Waddlia chondrophila 2032/99</name>
    <dbReference type="NCBI Taxonomy" id="765953"/>
    <lineage>
        <taxon>Bacteria</taxon>
        <taxon>Pseudomonadati</taxon>
        <taxon>Chlamydiota</taxon>
        <taxon>Chlamydiia</taxon>
        <taxon>Parachlamydiales</taxon>
        <taxon>Waddliaceae</taxon>
        <taxon>Waddlia</taxon>
    </lineage>
</organism>
<dbReference type="AlphaFoldDB" id="F8LBJ0"/>
<name>F8LBJ0_9BACT</name>
<accession>F8LBJ0</accession>
<gene>
    <name evidence="2" type="ORF">WCH_CT17170</name>
</gene>
<protein>
    <submittedName>
        <fullName evidence="2">Uncharacterized protein</fullName>
    </submittedName>
</protein>
<evidence type="ECO:0000313" key="2">
    <source>
        <dbReference type="EMBL" id="CCB90854.1"/>
    </source>
</evidence>
<sequence>MRKKEEVMKDKLFLFTMLIPFNFLTAELAPDQIQNLEEQKKAYGEIPEREIKYYEETAPQNADKQRNFYMHDHPLQEDSVPDDTVK</sequence>